<accession>A0ABW8A5Z5</accession>
<dbReference type="PANTHER" id="PTHR13887">
    <property type="entry name" value="GLUTATHIONE S-TRANSFERASE KAPPA"/>
    <property type="match status" value="1"/>
</dbReference>
<dbReference type="Proteomes" id="UP001612928">
    <property type="component" value="Unassembled WGS sequence"/>
</dbReference>
<evidence type="ECO:0000313" key="3">
    <source>
        <dbReference type="Proteomes" id="UP001612928"/>
    </source>
</evidence>
<gene>
    <name evidence="2" type="ORF">ACIBP5_17835</name>
</gene>
<feature type="domain" description="DSBA-like thioredoxin" evidence="1">
    <location>
        <begin position="3"/>
        <end position="193"/>
    </location>
</feature>
<dbReference type="EMBL" id="JBITMB010000004">
    <property type="protein sequence ID" value="MFI7441823.1"/>
    <property type="molecule type" value="Genomic_DNA"/>
</dbReference>
<organism evidence="2 3">
    <name type="scientific">Nonomuraea indica</name>
    <dbReference type="NCBI Taxonomy" id="1581193"/>
    <lineage>
        <taxon>Bacteria</taxon>
        <taxon>Bacillati</taxon>
        <taxon>Actinomycetota</taxon>
        <taxon>Actinomycetes</taxon>
        <taxon>Streptosporangiales</taxon>
        <taxon>Streptosporangiaceae</taxon>
        <taxon>Nonomuraea</taxon>
    </lineage>
</organism>
<sequence length="204" mass="21891">MKVRIVLDILCSWSYLGLTRFGRAAERFRAEGGRVEVEFLPFHLDPTASPAGMPLKERLVQRFGAAVLDGLEHMTKVAASDGLRLDYEHAIATHTGQAHGLIAVASAQGRGEQMAERLFRAHFTDGLNVGDPTVLHRLADEIGVAWNGEDATSVSSGLRLVRELGVTGVPVFIFNGGEVLSGAQSEEVFLDSLRGAEATGPRGV</sequence>
<dbReference type="InterPro" id="IPR036249">
    <property type="entry name" value="Thioredoxin-like_sf"/>
</dbReference>
<dbReference type="SUPFAM" id="SSF52833">
    <property type="entry name" value="Thioredoxin-like"/>
    <property type="match status" value="1"/>
</dbReference>
<dbReference type="InterPro" id="IPR001853">
    <property type="entry name" value="DSBA-like_thioredoxin_dom"/>
</dbReference>
<comment type="caution">
    <text evidence="2">The sequence shown here is derived from an EMBL/GenBank/DDBJ whole genome shotgun (WGS) entry which is preliminary data.</text>
</comment>
<dbReference type="Pfam" id="PF01323">
    <property type="entry name" value="DSBA"/>
    <property type="match status" value="1"/>
</dbReference>
<evidence type="ECO:0000313" key="2">
    <source>
        <dbReference type="EMBL" id="MFI7441823.1"/>
    </source>
</evidence>
<dbReference type="CDD" id="cd03024">
    <property type="entry name" value="DsbA_FrnE"/>
    <property type="match status" value="1"/>
</dbReference>
<dbReference type="PANTHER" id="PTHR13887:SF41">
    <property type="entry name" value="THIOREDOXIN SUPERFAMILY PROTEIN"/>
    <property type="match status" value="1"/>
</dbReference>
<dbReference type="RefSeq" id="WP_101782800.1">
    <property type="nucleotide sequence ID" value="NZ_JBITMB010000004.1"/>
</dbReference>
<proteinExistence type="predicted"/>
<keyword evidence="3" id="KW-1185">Reference proteome</keyword>
<dbReference type="Gene3D" id="3.40.30.10">
    <property type="entry name" value="Glutaredoxin"/>
    <property type="match status" value="1"/>
</dbReference>
<reference evidence="2 3" key="1">
    <citation type="submission" date="2024-10" db="EMBL/GenBank/DDBJ databases">
        <title>The Natural Products Discovery Center: Release of the First 8490 Sequenced Strains for Exploring Actinobacteria Biosynthetic Diversity.</title>
        <authorList>
            <person name="Kalkreuter E."/>
            <person name="Kautsar S.A."/>
            <person name="Yang D."/>
            <person name="Bader C.D."/>
            <person name="Teijaro C.N."/>
            <person name="Fluegel L."/>
            <person name="Davis C.M."/>
            <person name="Simpson J.R."/>
            <person name="Lauterbach L."/>
            <person name="Steele A.D."/>
            <person name="Gui C."/>
            <person name="Meng S."/>
            <person name="Li G."/>
            <person name="Viehrig K."/>
            <person name="Ye F."/>
            <person name="Su P."/>
            <person name="Kiefer A.F."/>
            <person name="Nichols A."/>
            <person name="Cepeda A.J."/>
            <person name="Yan W."/>
            <person name="Fan B."/>
            <person name="Jiang Y."/>
            <person name="Adhikari A."/>
            <person name="Zheng C.-J."/>
            <person name="Schuster L."/>
            <person name="Cowan T.M."/>
            <person name="Smanski M.J."/>
            <person name="Chevrette M.G."/>
            <person name="De Carvalho L.P.S."/>
            <person name="Shen B."/>
        </authorList>
    </citation>
    <scope>NUCLEOTIDE SEQUENCE [LARGE SCALE GENOMIC DNA]</scope>
    <source>
        <strain evidence="2 3">NPDC049503</strain>
    </source>
</reference>
<name>A0ABW8A5Z5_9ACTN</name>
<evidence type="ECO:0000259" key="1">
    <source>
        <dbReference type="Pfam" id="PF01323"/>
    </source>
</evidence>
<protein>
    <submittedName>
        <fullName evidence="2">DsbA family protein</fullName>
    </submittedName>
</protein>